<dbReference type="Proteomes" id="UP000295455">
    <property type="component" value="Unassembled WGS sequence"/>
</dbReference>
<name>A0A4R1RF24_9FLAO</name>
<evidence type="ECO:0008006" key="3">
    <source>
        <dbReference type="Google" id="ProtNLM"/>
    </source>
</evidence>
<dbReference type="EMBL" id="SLUP01000007">
    <property type="protein sequence ID" value="TCL64496.1"/>
    <property type="molecule type" value="Genomic_DNA"/>
</dbReference>
<keyword evidence="2" id="KW-1185">Reference proteome</keyword>
<dbReference type="OrthoDB" id="1422163at2"/>
<accession>A0A4R1RF24</accession>
<evidence type="ECO:0000313" key="1">
    <source>
        <dbReference type="EMBL" id="TCL64496.1"/>
    </source>
</evidence>
<comment type="caution">
    <text evidence="1">The sequence shown here is derived from an EMBL/GenBank/DDBJ whole genome shotgun (WGS) entry which is preliminary data.</text>
</comment>
<evidence type="ECO:0000313" key="2">
    <source>
        <dbReference type="Proteomes" id="UP000295455"/>
    </source>
</evidence>
<dbReference type="RefSeq" id="WP_132218559.1">
    <property type="nucleotide sequence ID" value="NZ_OX156936.1"/>
</dbReference>
<reference evidence="1 2" key="1">
    <citation type="submission" date="2019-03" db="EMBL/GenBank/DDBJ databases">
        <title>Genomic Encyclopedia of Type Strains, Phase IV (KMG-IV): sequencing the most valuable type-strain genomes for metagenomic binning, comparative biology and taxonomic classification.</title>
        <authorList>
            <person name="Goeker M."/>
        </authorList>
    </citation>
    <scope>NUCLEOTIDE SEQUENCE [LARGE SCALE GENOMIC DNA]</scope>
    <source>
        <strain evidence="1 2">DSM 18792</strain>
    </source>
</reference>
<proteinExistence type="predicted"/>
<organism evidence="1 2">
    <name type="scientific">Mariniflexile fucanivorans</name>
    <dbReference type="NCBI Taxonomy" id="264023"/>
    <lineage>
        <taxon>Bacteria</taxon>
        <taxon>Pseudomonadati</taxon>
        <taxon>Bacteroidota</taxon>
        <taxon>Flavobacteriia</taxon>
        <taxon>Flavobacteriales</taxon>
        <taxon>Flavobacteriaceae</taxon>
        <taxon>Mariniflexile</taxon>
    </lineage>
</organism>
<sequence>MQKLLLLTAFTCIPSFAISQQINGRIYDHESSVKGAKISNISKNSFTYSNEQGDFSIDASIQDTLKFTSLFHEEKKLILNKNSFEEKIVVEIKKMVNTLDEVLLTKDIEKPFNAETYTADFGLQLKNDMKNNPHLYSPPPSGNLDLVKIAGLIFKLFKTNKKQESTSFIPITHKDLQTLFATHKLMNKNLLKNDFKIPEAYIPLFFDFCESKNIDSKLLSEANNFLLLEKLFTCSEEFLVLVSENEEENTKQ</sequence>
<gene>
    <name evidence="1" type="ORF">EV196_107205</name>
</gene>
<protein>
    <recommendedName>
        <fullName evidence="3">Carboxypeptidase-like protein</fullName>
    </recommendedName>
</protein>
<dbReference type="AlphaFoldDB" id="A0A4R1RF24"/>